<feature type="domain" description="SCP" evidence="1">
    <location>
        <begin position="259"/>
        <end position="374"/>
    </location>
</feature>
<dbReference type="InterPro" id="IPR035940">
    <property type="entry name" value="CAP_sf"/>
</dbReference>
<evidence type="ECO:0000313" key="4">
    <source>
        <dbReference type="Proteomes" id="UP000531594"/>
    </source>
</evidence>
<evidence type="ECO:0000313" key="3">
    <source>
        <dbReference type="EMBL" id="MBB6444240.1"/>
    </source>
</evidence>
<organism evidence="3 4">
    <name type="scientific">Bacillus benzoevorans</name>
    <dbReference type="NCBI Taxonomy" id="1456"/>
    <lineage>
        <taxon>Bacteria</taxon>
        <taxon>Bacillati</taxon>
        <taxon>Bacillota</taxon>
        <taxon>Bacilli</taxon>
        <taxon>Bacillales</taxon>
        <taxon>Bacillaceae</taxon>
        <taxon>Bacillus</taxon>
    </lineage>
</organism>
<dbReference type="AlphaFoldDB" id="A0A7X0HNV7"/>
<dbReference type="CDD" id="cd05379">
    <property type="entry name" value="CAP_bacterial"/>
    <property type="match status" value="1"/>
</dbReference>
<dbReference type="Pfam" id="PF14504">
    <property type="entry name" value="CAP_assoc_N"/>
    <property type="match status" value="1"/>
</dbReference>
<evidence type="ECO:0000259" key="2">
    <source>
        <dbReference type="Pfam" id="PF14504"/>
    </source>
</evidence>
<gene>
    <name evidence="3" type="ORF">HNR53_000848</name>
</gene>
<comment type="caution">
    <text evidence="3">The sequence shown here is derived from an EMBL/GenBank/DDBJ whole genome shotgun (WGS) entry which is preliminary data.</text>
</comment>
<dbReference type="InterPro" id="IPR014044">
    <property type="entry name" value="CAP_dom"/>
</dbReference>
<keyword evidence="4" id="KW-1185">Reference proteome</keyword>
<sequence length="378" mass="43094">MKFLFKVLFLVMLLAFVWNLFGNNLKDTANKSAFEQFKTKILTIIEHPSVAATIDTIQLGMETVLEDIHNVIKGMQQEEQPIEEVAKTKLEHPLTHTFSVHNIEIGNSKEYVERLVGIAQRSTLNEYGVDWYTYHDHYQNFFMAAYDEQNKVAGLYTNQDLISSKQGIARGSSKESVLAALGEPMSGIRKGLVTYRTQNDGEYDLFQMDHSYITIFYDKHENNTVTAIQIISSSLEEQKDSFYPEASTALKEGFEWQLFDLTNAARVVHGLPFLTWDEQVQETARDHSSDMAKNHYFDHTNLEGKSPFDRMEEDHINFRAAGENLAAGQTSSIFAHEGLMNSLGHRENNLHSDFESLGVGVAFDSESKPYFTENFLTR</sequence>
<proteinExistence type="predicted"/>
<dbReference type="Gene3D" id="3.40.33.10">
    <property type="entry name" value="CAP"/>
    <property type="match status" value="1"/>
</dbReference>
<dbReference type="EMBL" id="JACHGK010000002">
    <property type="protein sequence ID" value="MBB6444240.1"/>
    <property type="molecule type" value="Genomic_DNA"/>
</dbReference>
<dbReference type="PANTHER" id="PTHR31157">
    <property type="entry name" value="SCP DOMAIN-CONTAINING PROTEIN"/>
    <property type="match status" value="1"/>
</dbReference>
<accession>A0A7X0HNV7</accession>
<dbReference type="SUPFAM" id="SSF55797">
    <property type="entry name" value="PR-1-like"/>
    <property type="match status" value="1"/>
</dbReference>
<name>A0A7X0HNV7_9BACI</name>
<reference evidence="3 4" key="1">
    <citation type="submission" date="2020-08" db="EMBL/GenBank/DDBJ databases">
        <title>Genomic Encyclopedia of Type Strains, Phase IV (KMG-IV): sequencing the most valuable type-strain genomes for metagenomic binning, comparative biology and taxonomic classification.</title>
        <authorList>
            <person name="Goeker M."/>
        </authorList>
    </citation>
    <scope>NUCLEOTIDE SEQUENCE [LARGE SCALE GENOMIC DNA]</scope>
    <source>
        <strain evidence="3 4">DSM 5391</strain>
    </source>
</reference>
<dbReference type="RefSeq" id="WP_184523125.1">
    <property type="nucleotide sequence ID" value="NZ_JACHGK010000002.1"/>
</dbReference>
<evidence type="ECO:0000259" key="1">
    <source>
        <dbReference type="Pfam" id="PF00188"/>
    </source>
</evidence>
<dbReference type="PANTHER" id="PTHR31157:SF1">
    <property type="entry name" value="SCP DOMAIN-CONTAINING PROTEIN"/>
    <property type="match status" value="1"/>
</dbReference>
<dbReference type="Proteomes" id="UP000531594">
    <property type="component" value="Unassembled WGS sequence"/>
</dbReference>
<protein>
    <submittedName>
        <fullName evidence="3">Uncharacterized protein YkwD</fullName>
    </submittedName>
</protein>
<dbReference type="InterPro" id="IPR029410">
    <property type="entry name" value="CAP_assoc"/>
</dbReference>
<dbReference type="Pfam" id="PF00188">
    <property type="entry name" value="CAP"/>
    <property type="match status" value="1"/>
</dbReference>
<feature type="domain" description="CAP-associated" evidence="2">
    <location>
        <begin position="105"/>
        <end position="240"/>
    </location>
</feature>